<dbReference type="PANTHER" id="PTHR10609:SF14">
    <property type="entry name" value="BIOTINIDASE"/>
    <property type="match status" value="1"/>
</dbReference>
<accession>A0A4S2KQ76</accession>
<protein>
    <recommendedName>
        <fullName evidence="5">CN hydrolase domain-containing protein</fullName>
    </recommendedName>
</protein>
<keyword evidence="4" id="KW-0325">Glycoprotein</keyword>
<dbReference type="InterPro" id="IPR036526">
    <property type="entry name" value="C-N_Hydrolase_sf"/>
</dbReference>
<dbReference type="InterPro" id="IPR040154">
    <property type="entry name" value="Biotinidase/VNN"/>
</dbReference>
<sequence length="680" mass="77664">MNLVHILKTFSFERSTPSSPTYVAAVVEYPPKYSINSSETLRVNSDAYVRLINVTSRNNADIIVFPEDGLTTVRLPEREKMGDWTTVIPSASHNYIPCSQNTIKVSETLRKISCAARDNEIYVVINIAEKAPCTDVLSCPRDKMFYYNSNVVFDRTGKIIARYRKTNLFEEHQFNVTAVPEIVSFYTDFGVKFGTFICFDILFREPAIQLTRDHQVTDIVYPTAWFSETPFLTAVQTQAGWSFAENVNLLASGYNRPGFGNAGSGIYLGRKGVGKAIMPAITHEEVLIFQVPKIKDRTRYDKNYHDFSKDEDQKAWPHYHEKNIQLLKKQEDNTMIDNDTLFLKHDNIRVFQTLSLEGNATETVCHNGFCCEFKVEIAKIDLSTKYRLVVFNGIRHYSVVEAYVRACGIIQCSNNSVSSCGSVQESEMVFSSIEIAATFHDYKNNLIMPSTLNQDLLPLENWTFNEHTHDDHVHVNMFLNNNTNNLVTFGIYSRNFKKNNASKISFYTINYFVTFSAGSIFVSNCTSQKPMTYQSIGLICFEVVDEVPLEGTVWIPAVTYIDNFTLFYLSTMLLHILPATLIDMILNFSGRRPIVVRLQRNLYVVSRVVGYFVCNNWKFSNTNSLALTSSIPPDNRDVFSFDYSDFNIKEYFINCAIGAKKFLLHEDMNRLGAARAHKKR</sequence>
<name>A0A4S2KQ76_9HYME</name>
<dbReference type="PANTHER" id="PTHR10609">
    <property type="entry name" value="BIOTINIDASE-RELATED"/>
    <property type="match status" value="1"/>
</dbReference>
<dbReference type="InterPro" id="IPR033640">
    <property type="entry name" value="FAR_C"/>
</dbReference>
<dbReference type="STRING" id="300112.A0A4S2KQ76"/>
<dbReference type="PROSITE" id="PS50263">
    <property type="entry name" value="CN_HYDROLASE"/>
    <property type="match status" value="1"/>
</dbReference>
<proteinExistence type="inferred from homology"/>
<evidence type="ECO:0000313" key="6">
    <source>
        <dbReference type="EMBL" id="TGZ52003.1"/>
    </source>
</evidence>
<organism evidence="6 7">
    <name type="scientific">Temnothorax longispinosus</name>
    <dbReference type="NCBI Taxonomy" id="300112"/>
    <lineage>
        <taxon>Eukaryota</taxon>
        <taxon>Metazoa</taxon>
        <taxon>Ecdysozoa</taxon>
        <taxon>Arthropoda</taxon>
        <taxon>Hexapoda</taxon>
        <taxon>Insecta</taxon>
        <taxon>Pterygota</taxon>
        <taxon>Neoptera</taxon>
        <taxon>Endopterygota</taxon>
        <taxon>Hymenoptera</taxon>
        <taxon>Apocrita</taxon>
        <taxon>Aculeata</taxon>
        <taxon>Formicoidea</taxon>
        <taxon>Formicidae</taxon>
        <taxon>Myrmicinae</taxon>
        <taxon>Temnothorax</taxon>
    </lineage>
</organism>
<evidence type="ECO:0000256" key="2">
    <source>
        <dbReference type="ARBA" id="ARBA00022729"/>
    </source>
</evidence>
<evidence type="ECO:0000313" key="7">
    <source>
        <dbReference type="Proteomes" id="UP000310200"/>
    </source>
</evidence>
<evidence type="ECO:0000256" key="1">
    <source>
        <dbReference type="ARBA" id="ARBA00008225"/>
    </source>
</evidence>
<dbReference type="GO" id="GO:0016811">
    <property type="term" value="F:hydrolase activity, acting on carbon-nitrogen (but not peptide) bonds, in linear amides"/>
    <property type="evidence" value="ECO:0007669"/>
    <property type="project" value="InterPro"/>
</dbReference>
<feature type="domain" description="CN hydrolase" evidence="5">
    <location>
        <begin position="22"/>
        <end position="293"/>
    </location>
</feature>
<dbReference type="Pfam" id="PF00795">
    <property type="entry name" value="CN_hydrolase"/>
    <property type="match status" value="1"/>
</dbReference>
<comment type="caution">
    <text evidence="6">The sequence shown here is derived from an EMBL/GenBank/DDBJ whole genome shotgun (WGS) entry which is preliminary data.</text>
</comment>
<dbReference type="Proteomes" id="UP000310200">
    <property type="component" value="Unassembled WGS sequence"/>
</dbReference>
<reference evidence="6 7" key="1">
    <citation type="journal article" date="2019" name="Philos. Trans. R. Soc. Lond., B, Biol. Sci.">
        <title>Ant behaviour and brain gene expression of defending hosts depend on the ecological success of the intruding social parasite.</title>
        <authorList>
            <person name="Kaur R."/>
            <person name="Stoldt M."/>
            <person name="Jongepier E."/>
            <person name="Feldmeyer B."/>
            <person name="Menzel F."/>
            <person name="Bornberg-Bauer E."/>
            <person name="Foitzik S."/>
        </authorList>
    </citation>
    <scope>NUCLEOTIDE SEQUENCE [LARGE SCALE GENOMIC DNA]</scope>
    <source>
        <tissue evidence="6">Whole body</tissue>
    </source>
</reference>
<keyword evidence="2" id="KW-0732">Signal</keyword>
<dbReference type="InterPro" id="IPR003010">
    <property type="entry name" value="C-N_Hydrolase"/>
</dbReference>
<dbReference type="CDD" id="cd09071">
    <property type="entry name" value="FAR_C"/>
    <property type="match status" value="1"/>
</dbReference>
<evidence type="ECO:0000256" key="3">
    <source>
        <dbReference type="ARBA" id="ARBA00022801"/>
    </source>
</evidence>
<dbReference type="CDD" id="cd07567">
    <property type="entry name" value="biotinidase_like"/>
    <property type="match status" value="1"/>
</dbReference>
<dbReference type="InterPro" id="IPR043957">
    <property type="entry name" value="Vanin_C"/>
</dbReference>
<dbReference type="InterPro" id="IPR012101">
    <property type="entry name" value="Biotinidase-like_euk"/>
</dbReference>
<dbReference type="SUPFAM" id="SSF56317">
    <property type="entry name" value="Carbon-nitrogen hydrolase"/>
    <property type="match status" value="1"/>
</dbReference>
<dbReference type="Pfam" id="PF03015">
    <property type="entry name" value="Sterile"/>
    <property type="match status" value="1"/>
</dbReference>
<gene>
    <name evidence="6" type="ORF">DBV15_08478</name>
</gene>
<keyword evidence="3" id="KW-0378">Hydrolase</keyword>
<keyword evidence="7" id="KW-1185">Reference proteome</keyword>
<evidence type="ECO:0000256" key="4">
    <source>
        <dbReference type="ARBA" id="ARBA00023180"/>
    </source>
</evidence>
<dbReference type="AlphaFoldDB" id="A0A4S2KQ76"/>
<dbReference type="EMBL" id="QBLH01001390">
    <property type="protein sequence ID" value="TGZ52003.1"/>
    <property type="molecule type" value="Genomic_DNA"/>
</dbReference>
<evidence type="ECO:0000259" key="5">
    <source>
        <dbReference type="PROSITE" id="PS50263"/>
    </source>
</evidence>
<dbReference type="Pfam" id="PF19018">
    <property type="entry name" value="Vanin_C"/>
    <property type="match status" value="1"/>
</dbReference>
<comment type="similarity">
    <text evidence="1">Belongs to the carbon-nitrogen hydrolase superfamily. BTD/VNN family.</text>
</comment>
<dbReference type="Gene3D" id="3.60.110.10">
    <property type="entry name" value="Carbon-nitrogen hydrolase"/>
    <property type="match status" value="1"/>
</dbReference>